<evidence type="ECO:0000259" key="1">
    <source>
        <dbReference type="Pfam" id="PF01590"/>
    </source>
</evidence>
<dbReference type="RefSeq" id="WP_207333149.1">
    <property type="nucleotide sequence ID" value="NZ_JAFMYW010000024.1"/>
</dbReference>
<gene>
    <name evidence="2" type="ORF">J2I46_31790</name>
</gene>
<keyword evidence="3" id="KW-1185">Reference proteome</keyword>
<accession>A0ABS3JT64</accession>
<organism evidence="2 3">
    <name type="scientific">Fibrella forsythiae</name>
    <dbReference type="NCBI Taxonomy" id="2817061"/>
    <lineage>
        <taxon>Bacteria</taxon>
        <taxon>Pseudomonadati</taxon>
        <taxon>Bacteroidota</taxon>
        <taxon>Cytophagia</taxon>
        <taxon>Cytophagales</taxon>
        <taxon>Spirosomataceae</taxon>
        <taxon>Fibrella</taxon>
    </lineage>
</organism>
<dbReference type="InterPro" id="IPR003018">
    <property type="entry name" value="GAF"/>
</dbReference>
<reference evidence="2 3" key="1">
    <citation type="submission" date="2021-03" db="EMBL/GenBank/DDBJ databases">
        <title>Fibrella sp. HMF5405 genome sequencing and assembly.</title>
        <authorList>
            <person name="Kang H."/>
            <person name="Kim H."/>
            <person name="Bae S."/>
            <person name="Joh K."/>
        </authorList>
    </citation>
    <scope>NUCLEOTIDE SEQUENCE [LARGE SCALE GENOMIC DNA]</scope>
    <source>
        <strain evidence="2 3">HMF5405</strain>
    </source>
</reference>
<name>A0ABS3JT64_9BACT</name>
<dbReference type="Pfam" id="PF01590">
    <property type="entry name" value="GAF"/>
    <property type="match status" value="1"/>
</dbReference>
<sequence>MTIQTIDAQQLLAELQAGWVYCISLATDSDTIAALEGASIEEPLPLPLGTRMSRFGKAFLADYTTNRTWRYGDTQAEPSFTEQDRRAFWMIRSGALIAVPLVKEDKLMALLSVASPTPRVWTQQEVDLVKQVAERTWLEPSSELKPKTPCAAKAKPRFES</sequence>
<feature type="domain" description="GAF" evidence="1">
    <location>
        <begin position="51"/>
        <end position="137"/>
    </location>
</feature>
<dbReference type="EMBL" id="JAFMYW010000024">
    <property type="protein sequence ID" value="MBO0953197.1"/>
    <property type="molecule type" value="Genomic_DNA"/>
</dbReference>
<dbReference type="Proteomes" id="UP000664628">
    <property type="component" value="Unassembled WGS sequence"/>
</dbReference>
<comment type="caution">
    <text evidence="2">The sequence shown here is derived from an EMBL/GenBank/DDBJ whole genome shotgun (WGS) entry which is preliminary data.</text>
</comment>
<evidence type="ECO:0000313" key="3">
    <source>
        <dbReference type="Proteomes" id="UP000664628"/>
    </source>
</evidence>
<protein>
    <submittedName>
        <fullName evidence="2">GAF domain-containing protein</fullName>
    </submittedName>
</protein>
<dbReference type="Gene3D" id="3.30.450.40">
    <property type="match status" value="1"/>
</dbReference>
<dbReference type="InterPro" id="IPR029016">
    <property type="entry name" value="GAF-like_dom_sf"/>
</dbReference>
<proteinExistence type="predicted"/>
<evidence type="ECO:0000313" key="2">
    <source>
        <dbReference type="EMBL" id="MBO0953197.1"/>
    </source>
</evidence>
<dbReference type="SUPFAM" id="SSF55781">
    <property type="entry name" value="GAF domain-like"/>
    <property type="match status" value="1"/>
</dbReference>